<feature type="compositionally biased region" description="Low complexity" evidence="6">
    <location>
        <begin position="21"/>
        <end position="30"/>
    </location>
</feature>
<keyword evidence="3" id="KW-0805">Transcription regulation</keyword>
<dbReference type="InParanoid" id="W2RKE4"/>
<dbReference type="OrthoDB" id="28335at2759"/>
<feature type="compositionally biased region" description="Polar residues" evidence="6">
    <location>
        <begin position="60"/>
        <end position="79"/>
    </location>
</feature>
<dbReference type="CDD" id="cd08048">
    <property type="entry name" value="HFD_TAF11"/>
    <property type="match status" value="1"/>
</dbReference>
<dbReference type="Proteomes" id="UP000030752">
    <property type="component" value="Unassembled WGS sequence"/>
</dbReference>
<feature type="compositionally biased region" description="Pro residues" evidence="6">
    <location>
        <begin position="1"/>
        <end position="14"/>
    </location>
</feature>
<dbReference type="AlphaFoldDB" id="W2RKE4"/>
<reference evidence="8 9" key="1">
    <citation type="submission" date="2013-03" db="EMBL/GenBank/DDBJ databases">
        <title>The Genome Sequence of Phialophora europaea CBS 101466.</title>
        <authorList>
            <consortium name="The Broad Institute Genomics Platform"/>
            <person name="Cuomo C."/>
            <person name="de Hoog S."/>
            <person name="Gorbushina A."/>
            <person name="Walker B."/>
            <person name="Young S.K."/>
            <person name="Zeng Q."/>
            <person name="Gargeya S."/>
            <person name="Fitzgerald M."/>
            <person name="Haas B."/>
            <person name="Abouelleil A."/>
            <person name="Allen A.W."/>
            <person name="Alvarado L."/>
            <person name="Arachchi H.M."/>
            <person name="Berlin A.M."/>
            <person name="Chapman S.B."/>
            <person name="Gainer-Dewar J."/>
            <person name="Goldberg J."/>
            <person name="Griggs A."/>
            <person name="Gujja S."/>
            <person name="Hansen M."/>
            <person name="Howarth C."/>
            <person name="Imamovic A."/>
            <person name="Ireland A."/>
            <person name="Larimer J."/>
            <person name="McCowan C."/>
            <person name="Murphy C."/>
            <person name="Pearson M."/>
            <person name="Poon T.W."/>
            <person name="Priest M."/>
            <person name="Roberts A."/>
            <person name="Saif S."/>
            <person name="Shea T."/>
            <person name="Sisk P."/>
            <person name="Sykes S."/>
            <person name="Wortman J."/>
            <person name="Nusbaum C."/>
            <person name="Birren B."/>
        </authorList>
    </citation>
    <scope>NUCLEOTIDE SEQUENCE [LARGE SCALE GENOMIC DNA]</scope>
    <source>
        <strain evidence="8 9">CBS 101466</strain>
    </source>
</reference>
<feature type="region of interest" description="Disordered" evidence="6">
    <location>
        <begin position="60"/>
        <end position="161"/>
    </location>
</feature>
<accession>W2RKE4</accession>
<evidence type="ECO:0000256" key="3">
    <source>
        <dbReference type="ARBA" id="ARBA00023015"/>
    </source>
</evidence>
<comment type="subcellular location">
    <subcellularLocation>
        <location evidence="1">Nucleus</location>
    </subcellularLocation>
</comment>
<dbReference type="Pfam" id="PF04719">
    <property type="entry name" value="TAFII28"/>
    <property type="match status" value="1"/>
</dbReference>
<dbReference type="HOGENOM" id="CLU_035243_1_0_1"/>
<evidence type="ECO:0000259" key="7">
    <source>
        <dbReference type="Pfam" id="PF04719"/>
    </source>
</evidence>
<keyword evidence="5" id="KW-0539">Nucleus</keyword>
<comment type="similarity">
    <text evidence="2">Belongs to the TAF11 family.</text>
</comment>
<dbReference type="Gene3D" id="1.10.20.10">
    <property type="entry name" value="Histone, subunit A"/>
    <property type="match status" value="1"/>
</dbReference>
<evidence type="ECO:0000313" key="8">
    <source>
        <dbReference type="EMBL" id="ETN36805.1"/>
    </source>
</evidence>
<organism evidence="8 9">
    <name type="scientific">Cyphellophora europaea (strain CBS 101466)</name>
    <name type="common">Phialophora europaea</name>
    <dbReference type="NCBI Taxonomy" id="1220924"/>
    <lineage>
        <taxon>Eukaryota</taxon>
        <taxon>Fungi</taxon>
        <taxon>Dikarya</taxon>
        <taxon>Ascomycota</taxon>
        <taxon>Pezizomycotina</taxon>
        <taxon>Eurotiomycetes</taxon>
        <taxon>Chaetothyriomycetidae</taxon>
        <taxon>Chaetothyriales</taxon>
        <taxon>Cyphellophoraceae</taxon>
        <taxon>Cyphellophora</taxon>
    </lineage>
</organism>
<dbReference type="GO" id="GO:0046982">
    <property type="term" value="F:protein heterodimerization activity"/>
    <property type="evidence" value="ECO:0007669"/>
    <property type="project" value="InterPro"/>
</dbReference>
<sequence length="346" mass="38322">MATSPPSPFPPTLPNPKKRPSMSSQTSTTSAAKRRQLHPLRQTSFPAAVAGAYDSAITPSARSETGSIANSTFSATSSKVPGRGRGRPKKNAPLPADKDDTARSTTTKGGAAKSVVSGKSGARSEAGGDEDEDDDDEEVEVEITADEKKREEEEDTRRADRERMLASAFNEEQRTRYTQYRSWKIEPKNVRRIINQVMSQSSVDRVVSTVSWTSKLFAGLLVEGARDVQKEWAEAYDKTREEEKKWRRAELERLLLKREEGGMGEQEKVLVQRDIERLKKESEEYIPNPHRGGLLPDHLREALRRYKADGEGFGAGMQGSSHSLLGVPGSVAYRAGDGTTGRRLFR</sequence>
<dbReference type="GO" id="GO:0051123">
    <property type="term" value="P:RNA polymerase II preinitiation complex assembly"/>
    <property type="evidence" value="ECO:0007669"/>
    <property type="project" value="InterPro"/>
</dbReference>
<evidence type="ECO:0000313" key="9">
    <source>
        <dbReference type="Proteomes" id="UP000030752"/>
    </source>
</evidence>
<dbReference type="eggNOG" id="KOG3219">
    <property type="taxonomic scope" value="Eukaryota"/>
</dbReference>
<dbReference type="GO" id="GO:0016251">
    <property type="term" value="F:RNA polymerase II general transcription initiation factor activity"/>
    <property type="evidence" value="ECO:0007669"/>
    <property type="project" value="TreeGrafter"/>
</dbReference>
<dbReference type="SUPFAM" id="SSF47113">
    <property type="entry name" value="Histone-fold"/>
    <property type="match status" value="1"/>
</dbReference>
<feature type="domain" description="TAFII28-like protein" evidence="7">
    <location>
        <begin position="165"/>
        <end position="236"/>
    </location>
</feature>
<proteinExistence type="inferred from homology"/>
<dbReference type="VEuPathDB" id="FungiDB:HMPREF1541_09083"/>
<name>W2RKE4_CYPE1</name>
<feature type="compositionally biased region" description="Acidic residues" evidence="6">
    <location>
        <begin position="127"/>
        <end position="144"/>
    </location>
</feature>
<gene>
    <name evidence="8" type="ORF">HMPREF1541_09083</name>
</gene>
<evidence type="ECO:0000256" key="5">
    <source>
        <dbReference type="ARBA" id="ARBA00023242"/>
    </source>
</evidence>
<evidence type="ECO:0000256" key="6">
    <source>
        <dbReference type="SAM" id="MobiDB-lite"/>
    </source>
</evidence>
<dbReference type="GeneID" id="19976422"/>
<dbReference type="InterPro" id="IPR009072">
    <property type="entry name" value="Histone-fold"/>
</dbReference>
<dbReference type="STRING" id="1220924.W2RKE4"/>
<evidence type="ECO:0000256" key="2">
    <source>
        <dbReference type="ARBA" id="ARBA00009788"/>
    </source>
</evidence>
<protein>
    <recommendedName>
        <fullName evidence="7">TAFII28-like protein domain-containing protein</fullName>
    </recommendedName>
</protein>
<dbReference type="EMBL" id="KB822725">
    <property type="protein sequence ID" value="ETN36805.1"/>
    <property type="molecule type" value="Genomic_DNA"/>
</dbReference>
<keyword evidence="4" id="KW-0804">Transcription</keyword>
<dbReference type="InterPro" id="IPR045127">
    <property type="entry name" value="TAF11-like"/>
</dbReference>
<keyword evidence="9" id="KW-1185">Reference proteome</keyword>
<feature type="region of interest" description="Disordered" evidence="6">
    <location>
        <begin position="1"/>
        <end position="45"/>
    </location>
</feature>
<dbReference type="PANTHER" id="PTHR13218:SF8">
    <property type="entry name" value="TRANSCRIPTION INITIATION FACTOR TFIID SUBUNIT 11"/>
    <property type="match status" value="1"/>
</dbReference>
<feature type="compositionally biased region" description="Basic and acidic residues" evidence="6">
    <location>
        <begin position="145"/>
        <end position="161"/>
    </location>
</feature>
<dbReference type="GO" id="GO:0005669">
    <property type="term" value="C:transcription factor TFIID complex"/>
    <property type="evidence" value="ECO:0007669"/>
    <property type="project" value="InterPro"/>
</dbReference>
<evidence type="ECO:0000256" key="4">
    <source>
        <dbReference type="ARBA" id="ARBA00023163"/>
    </source>
</evidence>
<dbReference type="InterPro" id="IPR006809">
    <property type="entry name" value="TAFII28_dom"/>
</dbReference>
<evidence type="ECO:0000256" key="1">
    <source>
        <dbReference type="ARBA" id="ARBA00004123"/>
    </source>
</evidence>
<dbReference type="PANTHER" id="PTHR13218">
    <property type="entry name" value="TRANSCRIPTION INITIATION FACTOR TFIID SUBUNIT 11-RELATED"/>
    <property type="match status" value="1"/>
</dbReference>
<dbReference type="RefSeq" id="XP_008721623.1">
    <property type="nucleotide sequence ID" value="XM_008723401.1"/>
</dbReference>